<evidence type="ECO:0000256" key="7">
    <source>
        <dbReference type="ARBA" id="ARBA00048552"/>
    </source>
</evidence>
<dbReference type="InterPro" id="IPR042102">
    <property type="entry name" value="RNA_pol_Rpb1_3_sf"/>
</dbReference>
<feature type="binding site" evidence="8">
    <location>
        <position position="646"/>
    </location>
    <ligand>
        <name>Mg(2+)</name>
        <dbReference type="ChEBI" id="CHEBI:18420"/>
    </ligand>
</feature>
<dbReference type="PANTHER" id="PTHR19376">
    <property type="entry name" value="DNA-DIRECTED RNA POLYMERASE"/>
    <property type="match status" value="1"/>
</dbReference>
<feature type="binding site" evidence="8">
    <location>
        <position position="648"/>
    </location>
    <ligand>
        <name>Mg(2+)</name>
        <dbReference type="ChEBI" id="CHEBI:18420"/>
    </ligand>
</feature>
<dbReference type="EMBL" id="MW470987">
    <property type="protein sequence ID" value="QYB21989.1"/>
    <property type="molecule type" value="Genomic_DNA"/>
</dbReference>
<dbReference type="HAMAP" id="MF_01323">
    <property type="entry name" value="RNApol_bact_RpoC1"/>
    <property type="match status" value="1"/>
</dbReference>
<dbReference type="InterPro" id="IPR045867">
    <property type="entry name" value="DNA-dir_RpoC_beta_prime"/>
</dbReference>
<dbReference type="Gene3D" id="2.40.40.20">
    <property type="match status" value="1"/>
</dbReference>
<organism evidence="12">
    <name type="scientific">Pherosphaera fitzgeraldii</name>
    <dbReference type="NCBI Taxonomy" id="56896"/>
    <lineage>
        <taxon>Eukaryota</taxon>
        <taxon>Viridiplantae</taxon>
        <taxon>Streptophyta</taxon>
        <taxon>Embryophyta</taxon>
        <taxon>Tracheophyta</taxon>
        <taxon>Spermatophyta</taxon>
        <taxon>Pinopsida</taxon>
        <taxon>Pinidae</taxon>
        <taxon>Conifers II</taxon>
        <taxon>Araucariales</taxon>
        <taxon>Podocarpaceae</taxon>
        <taxon>Pherosphaera</taxon>
    </lineage>
</organism>
<keyword evidence="12" id="KW-0150">Chloroplast</keyword>
<evidence type="ECO:0000256" key="8">
    <source>
        <dbReference type="HAMAP-Rule" id="MF_01323"/>
    </source>
</evidence>
<feature type="binding site" evidence="8">
    <location>
        <position position="89"/>
    </location>
    <ligand>
        <name>Zn(2+)</name>
        <dbReference type="ChEBI" id="CHEBI:29105"/>
    </ligand>
</feature>
<geneLocation type="chloroplast" evidence="12"/>
<keyword evidence="4 8" id="KW-0808">Transferase</keyword>
<dbReference type="SMART" id="SM00663">
    <property type="entry name" value="RPOLA_N"/>
    <property type="match status" value="1"/>
</dbReference>
<proteinExistence type="inferred from homology"/>
<comment type="subcellular location">
    <subcellularLocation>
        <location evidence="8">Plastid</location>
        <location evidence="8">Chloroplast</location>
    </subcellularLocation>
</comment>
<evidence type="ECO:0000256" key="10">
    <source>
        <dbReference type="SAM" id="MobiDB-lite"/>
    </source>
</evidence>
<evidence type="ECO:0000256" key="2">
    <source>
        <dbReference type="ARBA" id="ARBA00007207"/>
    </source>
</evidence>
<gene>
    <name evidence="8 12" type="primary">rpoC1</name>
</gene>
<dbReference type="GO" id="GO:0003899">
    <property type="term" value="F:DNA-directed RNA polymerase activity"/>
    <property type="evidence" value="ECO:0007669"/>
    <property type="project" value="UniProtKB-UniRule"/>
</dbReference>
<keyword evidence="8" id="KW-0862">Zinc</keyword>
<evidence type="ECO:0000256" key="3">
    <source>
        <dbReference type="ARBA" id="ARBA00022478"/>
    </source>
</evidence>
<dbReference type="GO" id="GO:0000287">
    <property type="term" value="F:magnesium ion binding"/>
    <property type="evidence" value="ECO:0007669"/>
    <property type="project" value="UniProtKB-UniRule"/>
</dbReference>
<keyword evidence="8" id="KW-0460">Magnesium</keyword>
<dbReference type="AlphaFoldDB" id="A0A8F8XAV1"/>
<keyword evidence="8" id="KW-0479">Metal-binding</keyword>
<evidence type="ECO:0000259" key="11">
    <source>
        <dbReference type="SMART" id="SM00663"/>
    </source>
</evidence>
<feature type="region of interest" description="Disordered" evidence="10">
    <location>
        <begin position="317"/>
        <end position="350"/>
    </location>
</feature>
<name>A0A8F8XAV1_9CONI</name>
<evidence type="ECO:0000256" key="4">
    <source>
        <dbReference type="ARBA" id="ARBA00022679"/>
    </source>
</evidence>
<dbReference type="Gene3D" id="4.10.860.120">
    <property type="entry name" value="RNA polymerase II, clamp domain"/>
    <property type="match status" value="1"/>
</dbReference>
<keyword evidence="5 8" id="KW-0548">Nucleotidyltransferase</keyword>
<dbReference type="InterPro" id="IPR044893">
    <property type="entry name" value="RNA_pol_Rpb1_clamp_domain"/>
</dbReference>
<evidence type="ECO:0000256" key="9">
    <source>
        <dbReference type="RuleBase" id="RU004279"/>
    </source>
</evidence>
<dbReference type="InterPro" id="IPR006592">
    <property type="entry name" value="RNA_pol_N"/>
</dbReference>
<accession>A0A8F8XAV1</accession>
<evidence type="ECO:0000256" key="6">
    <source>
        <dbReference type="ARBA" id="ARBA00023163"/>
    </source>
</evidence>
<feature type="binding site" evidence="8">
    <location>
        <position position="69"/>
    </location>
    <ligand>
        <name>Zn(2+)</name>
        <dbReference type="ChEBI" id="CHEBI:29105"/>
    </ligand>
</feature>
<dbReference type="InterPro" id="IPR034678">
    <property type="entry name" value="RNApol_RpoC1"/>
</dbReference>
<dbReference type="PANTHER" id="PTHR19376:SF54">
    <property type="entry name" value="DNA-DIRECTED RNA POLYMERASE SUBUNIT BETA"/>
    <property type="match status" value="1"/>
</dbReference>
<reference evidence="12" key="1">
    <citation type="journal article" date="2021" name="Nat. Plants">
        <title>Gene duplications and phylogenomic conflict underlie major pulses of phenotypic evolution in gymnosperms.</title>
        <authorList>
            <person name="Stull G.W."/>
            <person name="Qu X.J."/>
            <person name="Parins-Fukuchi C."/>
            <person name="Yang Y.Y."/>
            <person name="Yang J.B."/>
            <person name="Yang Z.Y."/>
            <person name="Hu Y."/>
            <person name="Ma H."/>
            <person name="Soltis P.S."/>
            <person name="Soltis D.E."/>
            <person name="Li D.Z."/>
            <person name="Smith S.A."/>
            <person name="Yi T.S."/>
        </authorList>
    </citation>
    <scope>NUCLEOTIDE SEQUENCE</scope>
</reference>
<dbReference type="GO" id="GO:0006351">
    <property type="term" value="P:DNA-templated transcription"/>
    <property type="evidence" value="ECO:0007669"/>
    <property type="project" value="UniProtKB-UniRule"/>
</dbReference>
<keyword evidence="6 8" id="KW-0804">Transcription</keyword>
<comment type="similarity">
    <text evidence="2 8">Belongs to the RNA polymerase beta' chain family. RpoC1 subfamily.</text>
</comment>
<evidence type="ECO:0000256" key="5">
    <source>
        <dbReference type="ARBA" id="ARBA00022695"/>
    </source>
</evidence>
<feature type="binding site" evidence="8">
    <location>
        <position position="644"/>
    </location>
    <ligand>
        <name>Mg(2+)</name>
        <dbReference type="ChEBI" id="CHEBI:18420"/>
    </ligand>
</feature>
<dbReference type="GO" id="GO:0008270">
    <property type="term" value="F:zinc ion binding"/>
    <property type="evidence" value="ECO:0007669"/>
    <property type="project" value="UniProtKB-UniRule"/>
</dbReference>
<reference evidence="12" key="2">
    <citation type="submission" date="2021-01" db="EMBL/GenBank/DDBJ databases">
        <authorList>
            <person name="Stull G."/>
            <person name="Qu X.-J."/>
            <person name="Parins-Fukuchi C."/>
            <person name="Yang Y.-Y."/>
            <person name="Yang J.-B."/>
            <person name="Yang Z.-Y."/>
            <person name="Hu Y."/>
            <person name="Ma H."/>
            <person name="Soltis P."/>
            <person name="Soltis D."/>
            <person name="Li D.-Z."/>
            <person name="Smith S."/>
            <person name="Yi T.-S."/>
        </authorList>
    </citation>
    <scope>NUCLEOTIDE SEQUENCE</scope>
</reference>
<sequence>MIDQDKHKQLQIGLTSPEQIRAWSERILPNGERVGEVTNPYTFDFETNRPERDGSFRERIFGPKKSGVCACRKPKVIENEEGSQFCKKCGVELVDSRIRRYRMGYIKLACPVVHIWYFKRRPSYIANLLDLTRKDLEGPVYCDSCITRAVANKPTLLRIRGGPFQYEHQYWTDIIYQYMSWWGLGEFIEREITTGGNAIREKLVGLDLQIILDRSYMEWVKLDAITSGDNILMKIQKVSDRLPEKKNPLYEEEIPEEEIPEEEISEEEIPEEEESPEWLLILWEKENLFPEEEIPEEDESPESFLNLREKENLFSEEDISEEEISEEEISEEEISEEEISEEEISEEEISEEEESLEWLLNIWEKRGTEEKDLFEEDLLYEEEVPYWENYKIRRRKDFLIRRMKLTKYFIKTNIKPEWMVLCLLPVLPPEPRPMFKLDVGDFITSDINELYRKLILRNRSFTKFLAGLSTPLPESVNNQKRLIQESVDALLDNGIGGQPVTDSNDRPYKSFSDLIQGKEGRFRENLLGKRVDYSGRSVIVVGPLLSLYQCGLPLEIAVELFQAFLIRSLVERHIAPNLRAAKSLIRDRAPIIWSVLKEVLRGYPILLNRAPTLHRLGIQAFQPILIEGRAIRLHPLVCAGFNADFDGDQMAVHVPLSLEAQAEARLLMFSHINLLSPATGDSLCVPTQDMLLGLYRSTLENNQGIYKNRYHPYNSNNKIISPSFFRHEDAIGAYQHKRIDLDSPLWLRWGRGPDLGTGIPIINSVNREVPIEVQYESLGTFYEIYEDYQIRKGRVGEILNKYIRTTVGRTRFNREIEEAMRGLWAYVIQEMSL</sequence>
<keyword evidence="3 8" id="KW-0240">DNA-directed RNA polymerase</keyword>
<evidence type="ECO:0000313" key="12">
    <source>
        <dbReference type="EMBL" id="QYB21989.1"/>
    </source>
</evidence>
<protein>
    <recommendedName>
        <fullName evidence="8">DNA-directed RNA polymerase subunit beta'</fullName>
        <ecNumber evidence="8">2.7.7.6</ecNumber>
    </recommendedName>
    <alternativeName>
        <fullName evidence="8">PEP</fullName>
    </alternativeName>
    <alternativeName>
        <fullName evidence="8">Plastid-encoded RNA polymerase subunit beta'</fullName>
        <shortName evidence="8">RNA polymerase subunit beta'</shortName>
    </alternativeName>
</protein>
<dbReference type="GO" id="GO:0003677">
    <property type="term" value="F:DNA binding"/>
    <property type="evidence" value="ECO:0007669"/>
    <property type="project" value="UniProtKB-UniRule"/>
</dbReference>
<dbReference type="EC" id="2.7.7.6" evidence="8"/>
<dbReference type="GO" id="GO:0009507">
    <property type="term" value="C:chloroplast"/>
    <property type="evidence" value="ECO:0007669"/>
    <property type="project" value="UniProtKB-SubCell"/>
</dbReference>
<dbReference type="InterPro" id="IPR000722">
    <property type="entry name" value="RNA_pol_asu"/>
</dbReference>
<comment type="cofactor">
    <cofactor evidence="8">
        <name>Zn(2+)</name>
        <dbReference type="ChEBI" id="CHEBI:29105"/>
    </cofactor>
    <text evidence="8">Binds 1 Zn(2+) ion per subunit.</text>
</comment>
<dbReference type="GO" id="GO:0000428">
    <property type="term" value="C:DNA-directed RNA polymerase complex"/>
    <property type="evidence" value="ECO:0007669"/>
    <property type="project" value="UniProtKB-KW"/>
</dbReference>
<comment type="catalytic activity">
    <reaction evidence="7 8 9">
        <text>RNA(n) + a ribonucleoside 5'-triphosphate = RNA(n+1) + diphosphate</text>
        <dbReference type="Rhea" id="RHEA:21248"/>
        <dbReference type="Rhea" id="RHEA-COMP:14527"/>
        <dbReference type="Rhea" id="RHEA-COMP:17342"/>
        <dbReference type="ChEBI" id="CHEBI:33019"/>
        <dbReference type="ChEBI" id="CHEBI:61557"/>
        <dbReference type="ChEBI" id="CHEBI:140395"/>
        <dbReference type="EC" id="2.7.7.6"/>
    </reaction>
</comment>
<dbReference type="Gene3D" id="1.10.40.90">
    <property type="match status" value="1"/>
</dbReference>
<feature type="binding site" evidence="8">
    <location>
        <position position="86"/>
    </location>
    <ligand>
        <name>Zn(2+)</name>
        <dbReference type="ChEBI" id="CHEBI:29105"/>
    </ligand>
</feature>
<dbReference type="Pfam" id="PF04997">
    <property type="entry name" value="RNA_pol_Rpb1_1"/>
    <property type="match status" value="2"/>
</dbReference>
<dbReference type="SUPFAM" id="SSF64484">
    <property type="entry name" value="beta and beta-prime subunits of DNA dependent RNA-polymerase"/>
    <property type="match status" value="1"/>
</dbReference>
<keyword evidence="12" id="KW-0934">Plastid</keyword>
<feature type="binding site" evidence="8">
    <location>
        <position position="71"/>
    </location>
    <ligand>
        <name>Zn(2+)</name>
        <dbReference type="ChEBI" id="CHEBI:29105"/>
    </ligand>
</feature>
<feature type="domain" description="RNA polymerase N-terminal" evidence="11">
    <location>
        <begin position="417"/>
        <end position="698"/>
    </location>
</feature>
<dbReference type="InterPro" id="IPR007080">
    <property type="entry name" value="RNA_pol_Rpb1_1"/>
</dbReference>
<dbReference type="Gene3D" id="1.10.274.100">
    <property type="entry name" value="RNA polymerase Rpb1, domain 3"/>
    <property type="match status" value="1"/>
</dbReference>
<comment type="function">
    <text evidence="1 8 9">DNA-dependent RNA polymerase catalyzes the transcription of DNA into RNA using the four ribonucleoside triphosphates as substrates.</text>
</comment>
<dbReference type="Pfam" id="PF00623">
    <property type="entry name" value="RNA_pol_Rpb1_2"/>
    <property type="match status" value="1"/>
</dbReference>
<comment type="cofactor">
    <cofactor evidence="8">
        <name>Mg(2+)</name>
        <dbReference type="ChEBI" id="CHEBI:18420"/>
    </cofactor>
    <text evidence="8">Binds 1 Mg(2+) ion per subunit.</text>
</comment>
<comment type="subunit">
    <text evidence="8">In plastids the minimal PEP RNA polymerase catalytic core is composed of four subunits: alpha, beta, beta', and beta''. When a (nuclear-encoded) sigma factor is associated with the core the holoenzyme is formed, which can initiate transcription.</text>
</comment>
<evidence type="ECO:0000256" key="1">
    <source>
        <dbReference type="ARBA" id="ARBA00004026"/>
    </source>
</evidence>